<dbReference type="SUPFAM" id="SSF52172">
    <property type="entry name" value="CheY-like"/>
    <property type="match status" value="1"/>
</dbReference>
<dbReference type="PROSITE" id="PS50110">
    <property type="entry name" value="RESPONSE_REGULATORY"/>
    <property type="match status" value="1"/>
</dbReference>
<organism evidence="4 5">
    <name type="scientific">Chitinophaga parva</name>
    <dbReference type="NCBI Taxonomy" id="2169414"/>
    <lineage>
        <taxon>Bacteria</taxon>
        <taxon>Pseudomonadati</taxon>
        <taxon>Bacteroidota</taxon>
        <taxon>Chitinophagia</taxon>
        <taxon>Chitinophagales</taxon>
        <taxon>Chitinophagaceae</taxon>
        <taxon>Chitinophaga</taxon>
    </lineage>
</organism>
<dbReference type="InterPro" id="IPR001789">
    <property type="entry name" value="Sig_transdc_resp-reg_receiver"/>
</dbReference>
<dbReference type="EMBL" id="QCYK01000001">
    <property type="protein sequence ID" value="PUZ29402.1"/>
    <property type="molecule type" value="Genomic_DNA"/>
</dbReference>
<reference evidence="4 5" key="1">
    <citation type="submission" date="2018-04" db="EMBL/GenBank/DDBJ databases">
        <title>Chitinophaga fuyangensis sp. nov., isolated from soil in a chemical factory.</title>
        <authorList>
            <person name="Chen K."/>
        </authorList>
    </citation>
    <scope>NUCLEOTIDE SEQUENCE [LARGE SCALE GENOMIC DNA]</scope>
    <source>
        <strain evidence="4 5">LY-1</strain>
    </source>
</reference>
<dbReference type="RefSeq" id="WP_108686040.1">
    <property type="nucleotide sequence ID" value="NZ_QCYK01000001.1"/>
</dbReference>
<sequence>MKRLTCIIVDDEPVARKVLREFVDQVPFLELVGEFESAIKAKSFIDLNLTDLMFLDIEMPKLSGLEYLNTANGDLPLVIITTAYPKYAIDGYALDIIDYLLKPIAFKRFLKAVQKCKDYKDLKELATGHVPPSYLFIKGDKRLEKVELVDILYAESLGNYVKVVTPKKEIITYLTLKSIEEQLPSADFIKIHQSFVVNFSKIEFIEGNQVRIKNQSLPISRNFRQKLISRVEKQLLKR</sequence>
<dbReference type="OrthoDB" id="9787344at2"/>
<dbReference type="InterPro" id="IPR007492">
    <property type="entry name" value="LytTR_DNA-bd_dom"/>
</dbReference>
<dbReference type="Gene3D" id="2.40.50.1020">
    <property type="entry name" value="LytTr DNA-binding domain"/>
    <property type="match status" value="1"/>
</dbReference>
<feature type="modified residue" description="4-aspartylphosphate" evidence="1">
    <location>
        <position position="56"/>
    </location>
</feature>
<protein>
    <submittedName>
        <fullName evidence="4">DNA-binding response regulator</fullName>
    </submittedName>
</protein>
<evidence type="ECO:0000259" key="3">
    <source>
        <dbReference type="PROSITE" id="PS50930"/>
    </source>
</evidence>
<dbReference type="InterPro" id="IPR011006">
    <property type="entry name" value="CheY-like_superfamily"/>
</dbReference>
<dbReference type="PROSITE" id="PS50930">
    <property type="entry name" value="HTH_LYTTR"/>
    <property type="match status" value="1"/>
</dbReference>
<dbReference type="PANTHER" id="PTHR37299">
    <property type="entry name" value="TRANSCRIPTIONAL REGULATOR-RELATED"/>
    <property type="match status" value="1"/>
</dbReference>
<dbReference type="GO" id="GO:0003677">
    <property type="term" value="F:DNA binding"/>
    <property type="evidence" value="ECO:0007669"/>
    <property type="project" value="UniProtKB-KW"/>
</dbReference>
<dbReference type="Pfam" id="PF00072">
    <property type="entry name" value="Response_reg"/>
    <property type="match status" value="1"/>
</dbReference>
<gene>
    <name evidence="4" type="ORF">DCC81_08120</name>
</gene>
<dbReference type="InterPro" id="IPR046947">
    <property type="entry name" value="LytR-like"/>
</dbReference>
<evidence type="ECO:0000313" key="4">
    <source>
        <dbReference type="EMBL" id="PUZ29402.1"/>
    </source>
</evidence>
<keyword evidence="4" id="KW-0238">DNA-binding</keyword>
<evidence type="ECO:0000313" key="5">
    <source>
        <dbReference type="Proteomes" id="UP000244450"/>
    </source>
</evidence>
<name>A0A2T7BP08_9BACT</name>
<keyword evidence="1" id="KW-0597">Phosphoprotein</keyword>
<dbReference type="Proteomes" id="UP000244450">
    <property type="component" value="Unassembled WGS sequence"/>
</dbReference>
<keyword evidence="5" id="KW-1185">Reference proteome</keyword>
<dbReference type="SMART" id="SM00448">
    <property type="entry name" value="REC"/>
    <property type="match status" value="1"/>
</dbReference>
<dbReference type="Pfam" id="PF04397">
    <property type="entry name" value="LytTR"/>
    <property type="match status" value="1"/>
</dbReference>
<feature type="domain" description="Response regulatory" evidence="2">
    <location>
        <begin position="5"/>
        <end position="117"/>
    </location>
</feature>
<feature type="domain" description="HTH LytTR-type" evidence="3">
    <location>
        <begin position="135"/>
        <end position="233"/>
    </location>
</feature>
<evidence type="ECO:0000256" key="1">
    <source>
        <dbReference type="PROSITE-ProRule" id="PRU00169"/>
    </source>
</evidence>
<dbReference type="GO" id="GO:0000156">
    <property type="term" value="F:phosphorelay response regulator activity"/>
    <property type="evidence" value="ECO:0007669"/>
    <property type="project" value="InterPro"/>
</dbReference>
<proteinExistence type="predicted"/>
<dbReference type="SMART" id="SM00850">
    <property type="entry name" value="LytTR"/>
    <property type="match status" value="1"/>
</dbReference>
<dbReference type="AlphaFoldDB" id="A0A2T7BP08"/>
<accession>A0A2T7BP08</accession>
<dbReference type="Gene3D" id="3.40.50.2300">
    <property type="match status" value="1"/>
</dbReference>
<dbReference type="PANTHER" id="PTHR37299:SF1">
    <property type="entry name" value="STAGE 0 SPORULATION PROTEIN A HOMOLOG"/>
    <property type="match status" value="1"/>
</dbReference>
<evidence type="ECO:0000259" key="2">
    <source>
        <dbReference type="PROSITE" id="PS50110"/>
    </source>
</evidence>
<comment type="caution">
    <text evidence="4">The sequence shown here is derived from an EMBL/GenBank/DDBJ whole genome shotgun (WGS) entry which is preliminary data.</text>
</comment>